<accession>A0A9X3XHE6</accession>
<dbReference type="InterPro" id="IPR036593">
    <property type="entry name" value="CPE0013-like_sf"/>
</dbReference>
<dbReference type="SUPFAM" id="SSF160148">
    <property type="entry name" value="CPE0013-like"/>
    <property type="match status" value="1"/>
</dbReference>
<protein>
    <submittedName>
        <fullName evidence="1">DUF1667 domain-containing protein</fullName>
    </submittedName>
</protein>
<dbReference type="InterPro" id="IPR012460">
    <property type="entry name" value="DUF1667"/>
</dbReference>
<comment type="caution">
    <text evidence="1">The sequence shown here is derived from an EMBL/GenBank/DDBJ whole genome shotgun (WGS) entry which is preliminary data.</text>
</comment>
<dbReference type="PANTHER" id="PTHR39450">
    <property type="entry name" value="MOLYBDOPTERIN OXIDOREDUCTASE, 4FE-4S CLUSTER-BINDING SUBUNIT"/>
    <property type="match status" value="1"/>
</dbReference>
<dbReference type="Gene3D" id="3.10.530.10">
    <property type="entry name" value="CPE0013-like"/>
    <property type="match status" value="1"/>
</dbReference>
<dbReference type="Pfam" id="PF07892">
    <property type="entry name" value="DUF1667"/>
    <property type="match status" value="1"/>
</dbReference>
<name>A0A9X3XHE6_9CLOT</name>
<proteinExistence type="predicted"/>
<sequence length="84" mass="9623">MSSLENKSDNKDIFTSIVRVKGNDKYRVIPVKSNKEVDKKMWMELSKVLARIYVSVPIKSGDLICKNILNTGIDIVCTRDIYDE</sequence>
<dbReference type="AlphaFoldDB" id="A0A9X3XHE6"/>
<dbReference type="PANTHER" id="PTHR39450:SF1">
    <property type="entry name" value="DUF1667 DOMAIN-CONTAINING PROTEIN"/>
    <property type="match status" value="1"/>
</dbReference>
<dbReference type="Proteomes" id="UP001141183">
    <property type="component" value="Unassembled WGS sequence"/>
</dbReference>
<evidence type="ECO:0000313" key="2">
    <source>
        <dbReference type="Proteomes" id="UP001141183"/>
    </source>
</evidence>
<reference evidence="1" key="1">
    <citation type="submission" date="2022-05" db="EMBL/GenBank/DDBJ databases">
        <title>Draft genome sequence of Clostridium tertium strain CP3 isolated from Peru.</title>
        <authorList>
            <person name="Hurtado R."/>
            <person name="Lima L."/>
            <person name="Sousa T."/>
            <person name="Jaiswal A.K."/>
            <person name="Tiwari S."/>
            <person name="Maturrano L."/>
            <person name="Brenig B."/>
            <person name="Azevedo V."/>
        </authorList>
    </citation>
    <scope>NUCLEOTIDE SEQUENCE</scope>
    <source>
        <strain evidence="1">CP3</strain>
    </source>
</reference>
<dbReference type="GeneID" id="93043415"/>
<evidence type="ECO:0000313" key="1">
    <source>
        <dbReference type="EMBL" id="MDC4239430.1"/>
    </source>
</evidence>
<organism evidence="1 2">
    <name type="scientific">Clostridium tertium</name>
    <dbReference type="NCBI Taxonomy" id="1559"/>
    <lineage>
        <taxon>Bacteria</taxon>
        <taxon>Bacillati</taxon>
        <taxon>Bacillota</taxon>
        <taxon>Clostridia</taxon>
        <taxon>Eubacteriales</taxon>
        <taxon>Clostridiaceae</taxon>
        <taxon>Clostridium</taxon>
    </lineage>
</organism>
<keyword evidence="2" id="KW-1185">Reference proteome</keyword>
<gene>
    <name evidence="1" type="ORF">NE398_04520</name>
</gene>
<dbReference type="EMBL" id="JAMRYU010000003">
    <property type="protein sequence ID" value="MDC4239430.1"/>
    <property type="molecule type" value="Genomic_DNA"/>
</dbReference>
<dbReference type="RefSeq" id="WP_008681350.1">
    <property type="nucleotide sequence ID" value="NZ_BAAACM010000013.1"/>
</dbReference>